<sequence>MRGVRPRRATPLLALVLAGALSGCGFLTSLADPGTRSADEVPVEGTPPPIAPVPLPPDPVPVAGAVLADRSAGTAHSGRVEVLRTPVGVGVPPLPGSFAADCALPDDGSVRFLAVEVTFTDTSTAGMAGLAADVTLTAADGGAPRAGTAVFVGSRAPGTRWCQDGTTSPVADAFGVGSGVGSVTTVDVWVVARDAAPTADLVVRVSGLRNEAGSNATGPWDGVTVTGGRCADDPTALCVPLG</sequence>
<accession>A0A1I5ILP2</accession>
<dbReference type="EMBL" id="FOWE01000016">
    <property type="protein sequence ID" value="SFO61372.1"/>
    <property type="molecule type" value="Genomic_DNA"/>
</dbReference>
<keyword evidence="3" id="KW-1185">Reference proteome</keyword>
<evidence type="ECO:0008006" key="4">
    <source>
        <dbReference type="Google" id="ProtNLM"/>
    </source>
</evidence>
<dbReference type="AlphaFoldDB" id="A0A1I5ILP2"/>
<dbReference type="Proteomes" id="UP000183642">
    <property type="component" value="Unassembled WGS sequence"/>
</dbReference>
<gene>
    <name evidence="2" type="ORF">SAMN05660359_04709</name>
</gene>
<evidence type="ECO:0000256" key="1">
    <source>
        <dbReference type="SAM" id="SignalP"/>
    </source>
</evidence>
<evidence type="ECO:0000313" key="3">
    <source>
        <dbReference type="Proteomes" id="UP000183642"/>
    </source>
</evidence>
<feature type="signal peptide" evidence="1">
    <location>
        <begin position="1"/>
        <end position="31"/>
    </location>
</feature>
<proteinExistence type="predicted"/>
<feature type="chain" id="PRO_5038794320" description="Lipoprotein" evidence="1">
    <location>
        <begin position="32"/>
        <end position="242"/>
    </location>
</feature>
<reference evidence="3" key="1">
    <citation type="submission" date="2016-10" db="EMBL/GenBank/DDBJ databases">
        <authorList>
            <person name="Varghese N."/>
            <person name="Submissions S."/>
        </authorList>
    </citation>
    <scope>NUCLEOTIDE SEQUENCE [LARGE SCALE GENOMIC DNA]</scope>
    <source>
        <strain evidence="3">DSM 43161</strain>
    </source>
</reference>
<keyword evidence="1" id="KW-0732">Signal</keyword>
<protein>
    <recommendedName>
        <fullName evidence="4">Lipoprotein</fullName>
    </recommendedName>
</protein>
<evidence type="ECO:0000313" key="2">
    <source>
        <dbReference type="EMBL" id="SFO61372.1"/>
    </source>
</evidence>
<name>A0A1I5ILP2_9ACTN</name>
<dbReference type="PROSITE" id="PS51257">
    <property type="entry name" value="PROKAR_LIPOPROTEIN"/>
    <property type="match status" value="1"/>
</dbReference>
<organism evidence="2 3">
    <name type="scientific">Geodermatophilus obscurus</name>
    <dbReference type="NCBI Taxonomy" id="1861"/>
    <lineage>
        <taxon>Bacteria</taxon>
        <taxon>Bacillati</taxon>
        <taxon>Actinomycetota</taxon>
        <taxon>Actinomycetes</taxon>
        <taxon>Geodermatophilales</taxon>
        <taxon>Geodermatophilaceae</taxon>
        <taxon>Geodermatophilus</taxon>
    </lineage>
</organism>